<accession>A7I257</accession>
<proteinExistence type="predicted"/>
<evidence type="ECO:0000313" key="1">
    <source>
        <dbReference type="EMBL" id="ABS50927.1"/>
    </source>
</evidence>
<dbReference type="EMBL" id="CP000776">
    <property type="protein sequence ID" value="ABS50927.1"/>
    <property type="molecule type" value="Genomic_DNA"/>
</dbReference>
<dbReference type="eggNOG" id="COG1917">
    <property type="taxonomic scope" value="Bacteria"/>
</dbReference>
<dbReference type="KEGG" id="cha:CHAB381_1039"/>
<dbReference type="InterPro" id="IPR011051">
    <property type="entry name" value="RmlC_Cupin_sf"/>
</dbReference>
<dbReference type="InterPro" id="IPR014710">
    <property type="entry name" value="RmlC-like_jellyroll"/>
</dbReference>
<protein>
    <recommendedName>
        <fullName evidence="3">Cupin domain protein</fullName>
    </recommendedName>
</protein>
<dbReference type="OrthoDB" id="997205at2"/>
<gene>
    <name evidence="1" type="ordered locus">CHAB381_1039</name>
</gene>
<sequence length="110" mass="12765">MKICKFNKTHFDNVKADLLYEDSLSKEICISMQKNSTMKEHFAPYPIKVQVLRGNIEFYVEDEKFILSELDMIAVNAKIKHSLKANEDSIIRLTLSLNDTISRVKEVLDK</sequence>
<organism evidence="1 2">
    <name type="scientific">Campylobacter hominis (strain ATCC BAA-381 / DSM 21671 / CCUG 45161 / LMG 19568 / NCTC 13146 / CH001A)</name>
    <dbReference type="NCBI Taxonomy" id="360107"/>
    <lineage>
        <taxon>Bacteria</taxon>
        <taxon>Pseudomonadati</taxon>
        <taxon>Campylobacterota</taxon>
        <taxon>Epsilonproteobacteria</taxon>
        <taxon>Campylobacterales</taxon>
        <taxon>Campylobacteraceae</taxon>
        <taxon>Campylobacter</taxon>
    </lineage>
</organism>
<dbReference type="PANTHER" id="PTHR37694">
    <property type="entry name" value="SLR8022 PROTEIN"/>
    <property type="match status" value="1"/>
</dbReference>
<dbReference type="RefSeq" id="WP_012108895.1">
    <property type="nucleotide sequence ID" value="NC_009714.1"/>
</dbReference>
<dbReference type="STRING" id="360107.CHAB381_1039"/>
<dbReference type="Gene3D" id="2.60.120.10">
    <property type="entry name" value="Jelly Rolls"/>
    <property type="match status" value="1"/>
</dbReference>
<keyword evidence="2" id="KW-1185">Reference proteome</keyword>
<dbReference type="PANTHER" id="PTHR37694:SF1">
    <property type="entry name" value="SLR8022 PROTEIN"/>
    <property type="match status" value="1"/>
</dbReference>
<dbReference type="HOGENOM" id="CLU_170099_0_0_7"/>
<evidence type="ECO:0000313" key="2">
    <source>
        <dbReference type="Proteomes" id="UP000002407"/>
    </source>
</evidence>
<evidence type="ECO:0008006" key="3">
    <source>
        <dbReference type="Google" id="ProtNLM"/>
    </source>
</evidence>
<dbReference type="Proteomes" id="UP000002407">
    <property type="component" value="Chromosome"/>
</dbReference>
<dbReference type="SUPFAM" id="SSF51182">
    <property type="entry name" value="RmlC-like cupins"/>
    <property type="match status" value="1"/>
</dbReference>
<dbReference type="AlphaFoldDB" id="A7I257"/>
<name>A7I257_CAMHC</name>
<reference evidence="2" key="1">
    <citation type="submission" date="2007-07" db="EMBL/GenBank/DDBJ databases">
        <title>Complete genome sequence of Campylobacter hominis ATCC BAA-381, a commensal isolated from the human gastrointestinal tract.</title>
        <authorList>
            <person name="Fouts D.E."/>
            <person name="Mongodin E.F."/>
            <person name="Puiu D."/>
            <person name="Sebastian Y."/>
            <person name="Miller W.G."/>
            <person name="Mandrell R.E."/>
            <person name="Nelson K.E."/>
        </authorList>
    </citation>
    <scope>NUCLEOTIDE SEQUENCE [LARGE SCALE GENOMIC DNA]</scope>
    <source>
        <strain evidence="2">ATCC BAA-381 / LMG 19568 / NCTC 13146 / CH001A</strain>
    </source>
</reference>